<evidence type="ECO:0000313" key="2">
    <source>
        <dbReference type="EMBL" id="RHZ01772.1"/>
    </source>
</evidence>
<dbReference type="AlphaFoldDB" id="A0A397EWS5"/>
<proteinExistence type="predicted"/>
<feature type="compositionally biased region" description="Pro residues" evidence="1">
    <location>
        <begin position="95"/>
        <end position="105"/>
    </location>
</feature>
<reference evidence="4 5" key="1">
    <citation type="submission" date="2018-08" db="EMBL/GenBank/DDBJ databases">
        <title>Aphanomyces genome sequencing and annotation.</title>
        <authorList>
            <person name="Minardi D."/>
            <person name="Oidtmann B."/>
            <person name="Van Der Giezen M."/>
            <person name="Studholme D.J."/>
        </authorList>
    </citation>
    <scope>NUCLEOTIDE SEQUENCE [LARGE SCALE GENOMIC DNA]</scope>
    <source>
        <strain evidence="2 4">197901</strain>
        <strain evidence="3 5">FDL457</strain>
    </source>
</reference>
<name>A0A397EWS5_APHAT</name>
<evidence type="ECO:0000313" key="5">
    <source>
        <dbReference type="Proteomes" id="UP000286510"/>
    </source>
</evidence>
<protein>
    <submittedName>
        <fullName evidence="2">Uncharacterized protein</fullName>
    </submittedName>
</protein>
<gene>
    <name evidence="3" type="ORF">DYB26_000274</name>
    <name evidence="2" type="ORF">DYB31_000671</name>
</gene>
<accession>A0A397EWS5</accession>
<dbReference type="Proteomes" id="UP000286510">
    <property type="component" value="Unassembled WGS sequence"/>
</dbReference>
<dbReference type="VEuPathDB" id="FungiDB:H257_12572"/>
<organism evidence="2 4">
    <name type="scientific">Aphanomyces astaci</name>
    <name type="common">Crayfish plague agent</name>
    <dbReference type="NCBI Taxonomy" id="112090"/>
    <lineage>
        <taxon>Eukaryota</taxon>
        <taxon>Sar</taxon>
        <taxon>Stramenopiles</taxon>
        <taxon>Oomycota</taxon>
        <taxon>Saprolegniomycetes</taxon>
        <taxon>Saprolegniales</taxon>
        <taxon>Verrucalvaceae</taxon>
        <taxon>Aphanomyces</taxon>
    </lineage>
</organism>
<feature type="region of interest" description="Disordered" evidence="1">
    <location>
        <begin position="75"/>
        <end position="122"/>
    </location>
</feature>
<feature type="compositionally biased region" description="Low complexity" evidence="1">
    <location>
        <begin position="75"/>
        <end position="91"/>
    </location>
</feature>
<dbReference type="Proteomes" id="UP000266196">
    <property type="component" value="Unassembled WGS sequence"/>
</dbReference>
<dbReference type="EMBL" id="QUTE01014688">
    <property type="protein sequence ID" value="RHZ01772.1"/>
    <property type="molecule type" value="Genomic_DNA"/>
</dbReference>
<evidence type="ECO:0000313" key="4">
    <source>
        <dbReference type="Proteomes" id="UP000266196"/>
    </source>
</evidence>
<sequence length="145" mass="15820">DLQGRCDTLTKERKAVQTIMEQKIKALVDAIARASDATLETVGGVAHVGEPAKWLCREVAALQRLVNASIVALRNANNSEKSSASTASTEKQTPVQPPAVPPSPPQADTKRPALSSYVTGGLSVEELIHKRRQQMQREKHQRHHT</sequence>
<dbReference type="EMBL" id="QUTF01015846">
    <property type="protein sequence ID" value="RHZ08417.1"/>
    <property type="molecule type" value="Genomic_DNA"/>
</dbReference>
<evidence type="ECO:0000313" key="3">
    <source>
        <dbReference type="EMBL" id="RHZ08417.1"/>
    </source>
</evidence>
<feature type="non-terminal residue" evidence="2">
    <location>
        <position position="1"/>
    </location>
</feature>
<evidence type="ECO:0000256" key="1">
    <source>
        <dbReference type="SAM" id="MobiDB-lite"/>
    </source>
</evidence>
<comment type="caution">
    <text evidence="2">The sequence shown here is derived from an EMBL/GenBank/DDBJ whole genome shotgun (WGS) entry which is preliminary data.</text>
</comment>